<feature type="compositionally biased region" description="Basic residues" evidence="2">
    <location>
        <begin position="343"/>
        <end position="365"/>
    </location>
</feature>
<comment type="caution">
    <text evidence="4">The sequence shown here is derived from an EMBL/GenBank/DDBJ whole genome shotgun (WGS) entry which is preliminary data.</text>
</comment>
<evidence type="ECO:0000313" key="4">
    <source>
        <dbReference type="EMBL" id="KAK1381864.1"/>
    </source>
</evidence>
<dbReference type="GO" id="GO:0030515">
    <property type="term" value="F:snoRNA binding"/>
    <property type="evidence" value="ECO:0007669"/>
    <property type="project" value="InterPro"/>
</dbReference>
<accession>A0AAD8I9Z1</accession>
<dbReference type="InterPro" id="IPR042239">
    <property type="entry name" value="Nop_C"/>
</dbReference>
<dbReference type="SUPFAM" id="SSF89124">
    <property type="entry name" value="Nop domain"/>
    <property type="match status" value="1"/>
</dbReference>
<dbReference type="InterPro" id="IPR045056">
    <property type="entry name" value="Nop56/Nop58"/>
</dbReference>
<reference evidence="4" key="2">
    <citation type="submission" date="2023-05" db="EMBL/GenBank/DDBJ databases">
        <authorList>
            <person name="Schelkunov M.I."/>
        </authorList>
    </citation>
    <scope>NUCLEOTIDE SEQUENCE</scope>
    <source>
        <strain evidence="4">Hsosn_3</strain>
        <tissue evidence="4">Leaf</tissue>
    </source>
</reference>
<evidence type="ECO:0000259" key="3">
    <source>
        <dbReference type="SMART" id="SM00931"/>
    </source>
</evidence>
<evidence type="ECO:0000313" key="5">
    <source>
        <dbReference type="Proteomes" id="UP001237642"/>
    </source>
</evidence>
<comment type="similarity">
    <text evidence="1">Belongs to the NOP5/NOP56 family.</text>
</comment>
<feature type="region of interest" description="Disordered" evidence="2">
    <location>
        <begin position="334"/>
        <end position="365"/>
    </location>
</feature>
<dbReference type="GO" id="GO:0031428">
    <property type="term" value="C:box C/D methylation guide snoRNP complex"/>
    <property type="evidence" value="ECO:0007669"/>
    <property type="project" value="InterPro"/>
</dbReference>
<proteinExistence type="inferred from homology"/>
<dbReference type="Gene3D" id="1.10.246.90">
    <property type="entry name" value="Nop domain"/>
    <property type="match status" value="1"/>
</dbReference>
<dbReference type="GO" id="GO:0032040">
    <property type="term" value="C:small-subunit processome"/>
    <property type="evidence" value="ECO:0007669"/>
    <property type="project" value="InterPro"/>
</dbReference>
<gene>
    <name evidence="4" type="ORF">POM88_019599</name>
</gene>
<dbReference type="InterPro" id="IPR012976">
    <property type="entry name" value="NOSIC"/>
</dbReference>
<dbReference type="AlphaFoldDB" id="A0AAD8I9Z1"/>
<sequence>MSSGEISNSISDFIEGLTRCSISLSFLITRLLNHLQHTKLLNVEPSECLLMGWQFFLELLGGVCLHIDGYSRAKVKSNVIQARFLLDTLDGDVDSFSMCVREWYSWHFPELVKIVNVNYLYAKVAIYVANKSELLEDKLQGLIDLVGDEVKAKEIVEAAKASIDLSPLDLINVKLFAQRVMDLAEYRKKLYDYLVAKMSDIAPSLAPLIGEDVLPRSLTTMPRLSLYFFASGLQKNTWLNGRYLANKCSIASRVDCFLDKNTTVFGDKLREQVEEQEIPFFLVLVFFFIAGAEKDVNGATVKSSTKKMKSTNMDVDEAEEADLKGTPVIVKPSARRNPQNWMLKKHPRSLQQRKTRKRYPHNGCR</sequence>
<evidence type="ECO:0000256" key="1">
    <source>
        <dbReference type="ARBA" id="ARBA00009211"/>
    </source>
</evidence>
<dbReference type="InterPro" id="IPR002687">
    <property type="entry name" value="Nop_dom"/>
</dbReference>
<name>A0AAD8I9Z1_9APIA</name>
<dbReference type="PANTHER" id="PTHR10894">
    <property type="entry name" value="NUCLEOLAR PROTEIN 5 NUCLEOLAR PROTEIN NOP5 NOP58"/>
    <property type="match status" value="1"/>
</dbReference>
<organism evidence="4 5">
    <name type="scientific">Heracleum sosnowskyi</name>
    <dbReference type="NCBI Taxonomy" id="360622"/>
    <lineage>
        <taxon>Eukaryota</taxon>
        <taxon>Viridiplantae</taxon>
        <taxon>Streptophyta</taxon>
        <taxon>Embryophyta</taxon>
        <taxon>Tracheophyta</taxon>
        <taxon>Spermatophyta</taxon>
        <taxon>Magnoliopsida</taxon>
        <taxon>eudicotyledons</taxon>
        <taxon>Gunneridae</taxon>
        <taxon>Pentapetalae</taxon>
        <taxon>asterids</taxon>
        <taxon>campanulids</taxon>
        <taxon>Apiales</taxon>
        <taxon>Apiaceae</taxon>
        <taxon>Apioideae</taxon>
        <taxon>apioid superclade</taxon>
        <taxon>Tordylieae</taxon>
        <taxon>Tordyliinae</taxon>
        <taxon>Heracleum</taxon>
    </lineage>
</organism>
<dbReference type="PANTHER" id="PTHR10894:SF0">
    <property type="entry name" value="NUCLEOLAR PROTEIN 56"/>
    <property type="match status" value="1"/>
</dbReference>
<feature type="domain" description="NOSIC" evidence="3">
    <location>
        <begin position="78"/>
        <end position="130"/>
    </location>
</feature>
<dbReference type="EMBL" id="JAUIZM010000005">
    <property type="protein sequence ID" value="KAK1381864.1"/>
    <property type="molecule type" value="Genomic_DNA"/>
</dbReference>
<evidence type="ECO:0000256" key="2">
    <source>
        <dbReference type="SAM" id="MobiDB-lite"/>
    </source>
</evidence>
<reference evidence="4" key="1">
    <citation type="submission" date="2023-02" db="EMBL/GenBank/DDBJ databases">
        <title>Genome of toxic invasive species Heracleum sosnowskyi carries increased number of genes despite the absence of recent whole-genome duplications.</title>
        <authorList>
            <person name="Schelkunov M."/>
            <person name="Shtratnikova V."/>
            <person name="Makarenko M."/>
            <person name="Klepikova A."/>
            <person name="Omelchenko D."/>
            <person name="Novikova G."/>
            <person name="Obukhova E."/>
            <person name="Bogdanov V."/>
            <person name="Penin A."/>
            <person name="Logacheva M."/>
        </authorList>
    </citation>
    <scope>NUCLEOTIDE SEQUENCE</scope>
    <source>
        <strain evidence="4">Hsosn_3</strain>
        <tissue evidence="4">Leaf</tissue>
    </source>
</reference>
<keyword evidence="5" id="KW-1185">Reference proteome</keyword>
<dbReference type="InterPro" id="IPR036070">
    <property type="entry name" value="Nop_dom_sf"/>
</dbReference>
<dbReference type="Proteomes" id="UP001237642">
    <property type="component" value="Unassembled WGS sequence"/>
</dbReference>
<dbReference type="Gene3D" id="1.10.287.4070">
    <property type="match status" value="1"/>
</dbReference>
<protein>
    <recommendedName>
        <fullName evidence="3">NOSIC domain-containing protein</fullName>
    </recommendedName>
</protein>
<dbReference type="SMART" id="SM00931">
    <property type="entry name" value="NOSIC"/>
    <property type="match status" value="1"/>
</dbReference>
<dbReference type="Pfam" id="PF01798">
    <property type="entry name" value="Nop"/>
    <property type="match status" value="2"/>
</dbReference>